<proteinExistence type="predicted"/>
<dbReference type="PANTHER" id="PTHR36302:SF1">
    <property type="entry name" value="COPPER CHAPERONE PCU(A)C"/>
    <property type="match status" value="1"/>
</dbReference>
<dbReference type="InterPro" id="IPR036182">
    <property type="entry name" value="PCuAC_sf"/>
</dbReference>
<dbReference type="InterPro" id="IPR058248">
    <property type="entry name" value="Lxx211020-like"/>
</dbReference>
<dbReference type="SUPFAM" id="SSF110087">
    <property type="entry name" value="DR1885-like metal-binding protein"/>
    <property type="match status" value="1"/>
</dbReference>
<comment type="caution">
    <text evidence="1">The sequence shown here is derived from an EMBL/GenBank/DDBJ whole genome shotgun (WGS) entry which is preliminary data.</text>
</comment>
<accession>A0A542DI11</accession>
<dbReference type="Gene3D" id="2.60.40.1890">
    <property type="entry name" value="PCu(A)C copper chaperone"/>
    <property type="match status" value="1"/>
</dbReference>
<keyword evidence="2" id="KW-1185">Reference proteome</keyword>
<dbReference type="Proteomes" id="UP000320876">
    <property type="component" value="Unassembled WGS sequence"/>
</dbReference>
<dbReference type="PROSITE" id="PS51257">
    <property type="entry name" value="PROKAR_LIPOPROTEIN"/>
    <property type="match status" value="1"/>
</dbReference>
<name>A0A542DI11_AMYCI</name>
<reference evidence="1 2" key="1">
    <citation type="submission" date="2019-06" db="EMBL/GenBank/DDBJ databases">
        <title>Sequencing the genomes of 1000 actinobacteria strains.</title>
        <authorList>
            <person name="Klenk H.-P."/>
        </authorList>
    </citation>
    <scope>NUCLEOTIDE SEQUENCE [LARGE SCALE GENOMIC DNA]</scope>
    <source>
        <strain evidence="1 2">DSM 45679</strain>
    </source>
</reference>
<dbReference type="Pfam" id="PF04314">
    <property type="entry name" value="PCuAC"/>
    <property type="match status" value="1"/>
</dbReference>
<dbReference type="AlphaFoldDB" id="A0A542DI11"/>
<organism evidence="1 2">
    <name type="scientific">Amycolatopsis cihanbeyliensis</name>
    <dbReference type="NCBI Taxonomy" id="1128664"/>
    <lineage>
        <taxon>Bacteria</taxon>
        <taxon>Bacillati</taxon>
        <taxon>Actinomycetota</taxon>
        <taxon>Actinomycetes</taxon>
        <taxon>Pseudonocardiales</taxon>
        <taxon>Pseudonocardiaceae</taxon>
        <taxon>Amycolatopsis</taxon>
    </lineage>
</organism>
<evidence type="ECO:0000313" key="2">
    <source>
        <dbReference type="Proteomes" id="UP000320876"/>
    </source>
</evidence>
<dbReference type="InterPro" id="IPR007410">
    <property type="entry name" value="LpqE-like"/>
</dbReference>
<protein>
    <submittedName>
        <fullName evidence="1">Copper(I)-binding protein</fullName>
    </submittedName>
</protein>
<sequence>MRAHATGYTPAMRNVRKARLAAAGAVVALAATGCGDPAPLEGQQLATVGTNGSVGQVELRNVYVQRPLDGEYQTGEDARVLLTMTNGGKQPDRLTEVTSEHAKKAMMRWDQRCDGTAEQVEAIPLLAGGTVPAPDGKAVTGHLPYHLELIQFDRKVRAGTTVPVTFAFERAGQTTLDVTVQPVHPSDEPARRACT</sequence>
<gene>
    <name evidence="1" type="ORF">FB471_2412</name>
</gene>
<evidence type="ECO:0000313" key="1">
    <source>
        <dbReference type="EMBL" id="TQJ02676.1"/>
    </source>
</evidence>
<dbReference type="PANTHER" id="PTHR36302">
    <property type="entry name" value="BLR7088 PROTEIN"/>
    <property type="match status" value="1"/>
</dbReference>
<dbReference type="EMBL" id="VFML01000001">
    <property type="protein sequence ID" value="TQJ02676.1"/>
    <property type="molecule type" value="Genomic_DNA"/>
</dbReference>